<dbReference type="Gene3D" id="3.20.20.70">
    <property type="entry name" value="Aldolase class I"/>
    <property type="match status" value="1"/>
</dbReference>
<protein>
    <submittedName>
        <fullName evidence="4">NPD-domain-containing protein</fullName>
    </submittedName>
</protein>
<evidence type="ECO:0000256" key="3">
    <source>
        <dbReference type="ARBA" id="ARBA00023002"/>
    </source>
</evidence>
<evidence type="ECO:0000313" key="4">
    <source>
        <dbReference type="EMBL" id="PMD34694.1"/>
    </source>
</evidence>
<gene>
    <name evidence="4" type="ORF">L207DRAFT_496526</name>
</gene>
<keyword evidence="1" id="KW-0285">Flavoprotein</keyword>
<dbReference type="EMBL" id="KZ613953">
    <property type="protein sequence ID" value="PMD34694.1"/>
    <property type="molecule type" value="Genomic_DNA"/>
</dbReference>
<keyword evidence="5" id="KW-1185">Reference proteome</keyword>
<name>A0A2J6R850_HYAVF</name>
<dbReference type="InterPro" id="IPR004136">
    <property type="entry name" value="NMO"/>
</dbReference>
<dbReference type="Pfam" id="PF03060">
    <property type="entry name" value="NMO"/>
    <property type="match status" value="1"/>
</dbReference>
<accession>A0A2J6R850</accession>
<keyword evidence="2" id="KW-0288">FMN</keyword>
<dbReference type="CDD" id="cd04730">
    <property type="entry name" value="NPD_like"/>
    <property type="match status" value="1"/>
</dbReference>
<sequence length="355" mass="37171">MTYSHTLTLKTHYPWTSSPLVSSAPMRLIAASPLAAAVSRAGGLGFLGIGTDTSTFLSLLNEAIATFQASPIPNTPGDILPVGVGFICWGANLSMALSVMQSSPLKPAAAWLFAPRETKDLVAWTEEIRKASSGKTKIWVQVGTVTMALDVAKRCKPDVLVIQGSDAGGHGLAQSSSIITLLPECADALAREQFGDIPLIATGGIVDGRGLAAALMLGASGVCLGTRFLASPEAAISEGYRNAVIQTKDGGVNTARTTVYDQLRGTVGWPETYNGRGVLNQSFRDHESGMSEEENKKLYVDATKLGDQGWGSNGRMTTYAGTGVGLIQSVMPAADIVKEVLTESRGVLARAASKL</sequence>
<dbReference type="Proteomes" id="UP000235786">
    <property type="component" value="Unassembled WGS sequence"/>
</dbReference>
<dbReference type="PANTHER" id="PTHR32332">
    <property type="entry name" value="2-NITROPROPANE DIOXYGENASE"/>
    <property type="match status" value="1"/>
</dbReference>
<dbReference type="PANTHER" id="PTHR32332:SF34">
    <property type="entry name" value="2-NITROPROPANE DIOXYGENASE FAMILY, PUTATIVE-RELATED"/>
    <property type="match status" value="1"/>
</dbReference>
<dbReference type="SUPFAM" id="SSF51412">
    <property type="entry name" value="Inosine monophosphate dehydrogenase (IMPDH)"/>
    <property type="match status" value="1"/>
</dbReference>
<evidence type="ECO:0000256" key="1">
    <source>
        <dbReference type="ARBA" id="ARBA00022630"/>
    </source>
</evidence>
<dbReference type="AlphaFoldDB" id="A0A2J6R850"/>
<dbReference type="OrthoDB" id="2349068at2759"/>
<dbReference type="STRING" id="1149755.A0A2J6R850"/>
<proteinExistence type="predicted"/>
<dbReference type="InterPro" id="IPR013785">
    <property type="entry name" value="Aldolase_TIM"/>
</dbReference>
<reference evidence="4 5" key="1">
    <citation type="submission" date="2016-04" db="EMBL/GenBank/DDBJ databases">
        <title>A degradative enzymes factory behind the ericoid mycorrhizal symbiosis.</title>
        <authorList>
            <consortium name="DOE Joint Genome Institute"/>
            <person name="Martino E."/>
            <person name="Morin E."/>
            <person name="Grelet G."/>
            <person name="Kuo A."/>
            <person name="Kohler A."/>
            <person name="Daghino S."/>
            <person name="Barry K."/>
            <person name="Choi C."/>
            <person name="Cichocki N."/>
            <person name="Clum A."/>
            <person name="Copeland A."/>
            <person name="Hainaut M."/>
            <person name="Haridas S."/>
            <person name="Labutti K."/>
            <person name="Lindquist E."/>
            <person name="Lipzen A."/>
            <person name="Khouja H.-R."/>
            <person name="Murat C."/>
            <person name="Ohm R."/>
            <person name="Olson A."/>
            <person name="Spatafora J."/>
            <person name="Veneault-Fourrey C."/>
            <person name="Henrissat B."/>
            <person name="Grigoriev I."/>
            <person name="Martin F."/>
            <person name="Perotto S."/>
        </authorList>
    </citation>
    <scope>NUCLEOTIDE SEQUENCE [LARGE SCALE GENOMIC DNA]</scope>
    <source>
        <strain evidence="4 5">F</strain>
    </source>
</reference>
<evidence type="ECO:0000313" key="5">
    <source>
        <dbReference type="Proteomes" id="UP000235786"/>
    </source>
</evidence>
<evidence type="ECO:0000256" key="2">
    <source>
        <dbReference type="ARBA" id="ARBA00022643"/>
    </source>
</evidence>
<keyword evidence="3" id="KW-0560">Oxidoreductase</keyword>
<organism evidence="4 5">
    <name type="scientific">Hyaloscypha variabilis (strain UAMH 11265 / GT02V1 / F)</name>
    <name type="common">Meliniomyces variabilis</name>
    <dbReference type="NCBI Taxonomy" id="1149755"/>
    <lineage>
        <taxon>Eukaryota</taxon>
        <taxon>Fungi</taxon>
        <taxon>Dikarya</taxon>
        <taxon>Ascomycota</taxon>
        <taxon>Pezizomycotina</taxon>
        <taxon>Leotiomycetes</taxon>
        <taxon>Helotiales</taxon>
        <taxon>Hyaloscyphaceae</taxon>
        <taxon>Hyaloscypha</taxon>
        <taxon>Hyaloscypha variabilis</taxon>
    </lineage>
</organism>
<dbReference type="GO" id="GO:0018580">
    <property type="term" value="F:nitronate monooxygenase activity"/>
    <property type="evidence" value="ECO:0007669"/>
    <property type="project" value="InterPro"/>
</dbReference>